<dbReference type="InterPro" id="IPR050682">
    <property type="entry name" value="ModA/WtpA"/>
</dbReference>
<dbReference type="InterPro" id="IPR005950">
    <property type="entry name" value="ModA"/>
</dbReference>
<evidence type="ECO:0000256" key="3">
    <source>
        <dbReference type="ARBA" id="ARBA00022729"/>
    </source>
</evidence>
<evidence type="ECO:0000256" key="1">
    <source>
        <dbReference type="ARBA" id="ARBA00022505"/>
    </source>
</evidence>
<dbReference type="PANTHER" id="PTHR30632:SF17">
    <property type="entry name" value="MOLYBDATE-BINDING PROTEIN MODA"/>
    <property type="match status" value="1"/>
</dbReference>
<evidence type="ECO:0000256" key="2">
    <source>
        <dbReference type="ARBA" id="ARBA00022723"/>
    </source>
</evidence>
<reference evidence="4" key="1">
    <citation type="submission" date="2018-06" db="EMBL/GenBank/DDBJ databases">
        <authorList>
            <person name="Zhirakovskaya E."/>
        </authorList>
    </citation>
    <scope>NUCLEOTIDE SEQUENCE</scope>
</reference>
<dbReference type="Pfam" id="PF13531">
    <property type="entry name" value="SBP_bac_11"/>
    <property type="match status" value="1"/>
</dbReference>
<proteinExistence type="predicted"/>
<keyword evidence="1" id="KW-0500">Molybdenum</keyword>
<dbReference type="GO" id="GO:0046872">
    <property type="term" value="F:metal ion binding"/>
    <property type="evidence" value="ECO:0007669"/>
    <property type="project" value="UniProtKB-KW"/>
</dbReference>
<dbReference type="CDD" id="cd00993">
    <property type="entry name" value="PBP2_ModA_like"/>
    <property type="match status" value="1"/>
</dbReference>
<dbReference type="FunFam" id="3.40.190.10:FF:000035">
    <property type="entry name" value="Molybdate ABC transporter substrate-binding protein"/>
    <property type="match status" value="1"/>
</dbReference>
<keyword evidence="3" id="KW-0732">Signal</keyword>
<accession>A0A3B0UQ63</accession>
<gene>
    <name evidence="4" type="ORF">MNBD_BACTEROID01-1434</name>
</gene>
<dbReference type="NCBIfam" id="TIGR01256">
    <property type="entry name" value="modA"/>
    <property type="match status" value="1"/>
</dbReference>
<dbReference type="GO" id="GO:0015689">
    <property type="term" value="P:molybdate ion transport"/>
    <property type="evidence" value="ECO:0007669"/>
    <property type="project" value="InterPro"/>
</dbReference>
<dbReference type="PROSITE" id="PS51257">
    <property type="entry name" value="PROKAR_LIPOPROTEIN"/>
    <property type="match status" value="1"/>
</dbReference>
<dbReference type="GO" id="GO:0030288">
    <property type="term" value="C:outer membrane-bounded periplasmic space"/>
    <property type="evidence" value="ECO:0007669"/>
    <property type="project" value="TreeGrafter"/>
</dbReference>
<dbReference type="GO" id="GO:0030973">
    <property type="term" value="F:molybdate ion binding"/>
    <property type="evidence" value="ECO:0007669"/>
    <property type="project" value="TreeGrafter"/>
</dbReference>
<organism evidence="4">
    <name type="scientific">hydrothermal vent metagenome</name>
    <dbReference type="NCBI Taxonomy" id="652676"/>
    <lineage>
        <taxon>unclassified sequences</taxon>
        <taxon>metagenomes</taxon>
        <taxon>ecological metagenomes</taxon>
    </lineage>
</organism>
<dbReference type="EMBL" id="UOEP01000169">
    <property type="protein sequence ID" value="VAW22274.1"/>
    <property type="molecule type" value="Genomic_DNA"/>
</dbReference>
<dbReference type="PIRSF" id="PIRSF004846">
    <property type="entry name" value="ModA"/>
    <property type="match status" value="1"/>
</dbReference>
<keyword evidence="2" id="KW-0479">Metal-binding</keyword>
<protein>
    <submittedName>
        <fullName evidence="4">Molybdenum ABC transporter, substrate-binding protein ModA</fullName>
    </submittedName>
</protein>
<evidence type="ECO:0000313" key="4">
    <source>
        <dbReference type="EMBL" id="VAW22274.1"/>
    </source>
</evidence>
<dbReference type="SUPFAM" id="SSF53850">
    <property type="entry name" value="Periplasmic binding protein-like II"/>
    <property type="match status" value="1"/>
</dbReference>
<name>A0A3B0UQ63_9ZZZZ</name>
<dbReference type="AlphaFoldDB" id="A0A3B0UQ63"/>
<sequence length="256" mass="28758">MKKLATIVLIVFVSCTANQKRNKRGLVVFAAASLAPALQEIAKQFETAENIGLKINYASSGTLARQIEMGAKCDAYFSANIGWMDYLKKKGVLVPGSREELIENKLVIIGQKNNTIDTINFDNIPEFLLNPEIKFSIGDPSHVPVGKYARQAMENLGWYNSIKAKIVFAKDARSAFYYVELGEIPYGVVYQTDARGSQKIKVLGTFPQQSHGRIIISMAFIGDSLNSSLTRFRQFIRSEKVKNIWREYGYIIKSRN</sequence>
<dbReference type="PANTHER" id="PTHR30632">
    <property type="entry name" value="MOLYBDATE-BINDING PERIPLASMIC PROTEIN"/>
    <property type="match status" value="1"/>
</dbReference>
<dbReference type="Gene3D" id="3.40.190.10">
    <property type="entry name" value="Periplasmic binding protein-like II"/>
    <property type="match status" value="2"/>
</dbReference>